<protein>
    <recommendedName>
        <fullName evidence="6">Protein DETOXIFICATION</fullName>
    </recommendedName>
    <alternativeName>
        <fullName evidence="6">Multidrug and toxic compound extrusion protein</fullName>
    </alternativeName>
</protein>
<feature type="transmembrane region" description="Helical" evidence="6">
    <location>
        <begin position="481"/>
        <end position="503"/>
    </location>
</feature>
<evidence type="ECO:0000256" key="1">
    <source>
        <dbReference type="ARBA" id="ARBA00004141"/>
    </source>
</evidence>
<keyword evidence="3 6" id="KW-0812">Transmembrane</keyword>
<evidence type="ECO:0000313" key="8">
    <source>
        <dbReference type="EMBL" id="KAJ8450800.1"/>
    </source>
</evidence>
<reference evidence="8" key="1">
    <citation type="submission" date="2022-04" db="EMBL/GenBank/DDBJ databases">
        <title>Carnegiea gigantea Genome sequencing and assembly v2.</title>
        <authorList>
            <person name="Copetti D."/>
            <person name="Sanderson M.J."/>
            <person name="Burquez A."/>
            <person name="Wojciechowski M.F."/>
        </authorList>
    </citation>
    <scope>NUCLEOTIDE SEQUENCE</scope>
    <source>
        <strain evidence="8">SGP5-SGP5p</strain>
        <tissue evidence="8">Aerial part</tissue>
    </source>
</reference>
<comment type="caution">
    <text evidence="8">The sequence shown here is derived from an EMBL/GenBank/DDBJ whole genome shotgun (WGS) entry which is preliminary data.</text>
</comment>
<dbReference type="EMBL" id="JAKOGI010000012">
    <property type="protein sequence ID" value="KAJ8450800.1"/>
    <property type="molecule type" value="Genomic_DNA"/>
</dbReference>
<keyword evidence="9" id="KW-1185">Reference proteome</keyword>
<dbReference type="CDD" id="cd13136">
    <property type="entry name" value="MATE_DinF_like"/>
    <property type="match status" value="1"/>
</dbReference>
<dbReference type="OrthoDB" id="2126698at2759"/>
<evidence type="ECO:0000256" key="3">
    <source>
        <dbReference type="ARBA" id="ARBA00022692"/>
    </source>
</evidence>
<comment type="subcellular location">
    <subcellularLocation>
        <location evidence="1">Membrane</location>
        <topology evidence="1">Multi-pass membrane protein</topology>
    </subcellularLocation>
</comment>
<feature type="transmembrane region" description="Helical" evidence="6">
    <location>
        <begin position="5"/>
        <end position="27"/>
    </location>
</feature>
<feature type="transmembrane region" description="Helical" evidence="6">
    <location>
        <begin position="589"/>
        <end position="610"/>
    </location>
</feature>
<feature type="transmembrane region" description="Helical" evidence="6">
    <location>
        <begin position="616"/>
        <end position="638"/>
    </location>
</feature>
<dbReference type="GO" id="GO:0016020">
    <property type="term" value="C:membrane"/>
    <property type="evidence" value="ECO:0007669"/>
    <property type="project" value="UniProtKB-SubCell"/>
</dbReference>
<feature type="transmembrane region" description="Helical" evidence="6">
    <location>
        <begin position="375"/>
        <end position="393"/>
    </location>
</feature>
<comment type="similarity">
    <text evidence="2 6">Belongs to the multi antimicrobial extrusion (MATE) (TC 2.A.66.1) family.</text>
</comment>
<evidence type="ECO:0000256" key="6">
    <source>
        <dbReference type="RuleBase" id="RU004914"/>
    </source>
</evidence>
<dbReference type="Pfam" id="PF01554">
    <property type="entry name" value="MatE"/>
    <property type="match status" value="2"/>
</dbReference>
<dbReference type="InterPro" id="IPR002528">
    <property type="entry name" value="MATE_fam"/>
</dbReference>
<feature type="transmembrane region" description="Helical" evidence="6">
    <location>
        <begin position="524"/>
        <end position="547"/>
    </location>
</feature>
<name>A0A9Q1KVS4_9CARY</name>
<dbReference type="PANTHER" id="PTHR42893">
    <property type="entry name" value="PROTEIN DETOXIFICATION 44, CHLOROPLASTIC-RELATED"/>
    <property type="match status" value="1"/>
</dbReference>
<evidence type="ECO:0000313" key="9">
    <source>
        <dbReference type="Proteomes" id="UP001153076"/>
    </source>
</evidence>
<keyword evidence="5 6" id="KW-0472">Membrane</keyword>
<feature type="transmembrane region" description="Helical" evidence="6">
    <location>
        <begin position="303"/>
        <end position="325"/>
    </location>
</feature>
<keyword evidence="4 6" id="KW-1133">Transmembrane helix</keyword>
<proteinExistence type="inferred from homology"/>
<dbReference type="GO" id="GO:0042910">
    <property type="term" value="F:xenobiotic transmembrane transporter activity"/>
    <property type="evidence" value="ECO:0007669"/>
    <property type="project" value="InterPro"/>
</dbReference>
<dbReference type="PANTHER" id="PTHR42893:SF45">
    <property type="entry name" value="PROTEIN DETOXIFICATION 45, CHLOROPLASTIC"/>
    <property type="match status" value="1"/>
</dbReference>
<dbReference type="NCBIfam" id="TIGR00797">
    <property type="entry name" value="matE"/>
    <property type="match status" value="1"/>
</dbReference>
<feature type="region of interest" description="Disordered" evidence="7">
    <location>
        <begin position="682"/>
        <end position="706"/>
    </location>
</feature>
<evidence type="ECO:0000256" key="5">
    <source>
        <dbReference type="ARBA" id="ARBA00023136"/>
    </source>
</evidence>
<feature type="transmembrane region" description="Helical" evidence="6">
    <location>
        <begin position="399"/>
        <end position="420"/>
    </location>
</feature>
<dbReference type="Proteomes" id="UP001153076">
    <property type="component" value="Unassembled WGS sequence"/>
</dbReference>
<dbReference type="AlphaFoldDB" id="A0A9Q1KVS4"/>
<feature type="transmembrane region" description="Helical" evidence="6">
    <location>
        <begin position="553"/>
        <end position="577"/>
    </location>
</feature>
<feature type="transmembrane region" description="Helical" evidence="6">
    <location>
        <begin position="345"/>
        <end position="368"/>
    </location>
</feature>
<accession>A0A9Q1KVS4</accession>
<sequence length="706" mass="76284">MLCCWLMSATVCGLLLFVDFSYILFFLHGSTKRYGQELFLDFDSLCIIFLCHNLSTRILWAEERQYKKMKSVQLSAGDMAAGLTGTSTRWSLFKRAAALKSLGRPCGASYVPSPRKGCHNALRHCHLSANREELSVNAATCCRKPFQYVPHNRVSSDCSVEPCDAEEEPLYLEGGITFDKDNRIDGLSEPIPAFQDQSPSHNAKRELVMLSLPAIASQAIDPLAQLMETAYIGRLGPVELGAAGVSISIFNIVSKLFNMPLLSVATSFVAEDLAKSSLGHRESTNGKPYEASERKQLSSVSTALLLATGIGFIEALALFLGSGPFLSLMGVPLDSPMRAPAQRFLSLRALGAPAVVLSLALQGVLRGFKDTKTPVFCLGVANVAAVFLFPFLINYLQMGVAGAAIATVVSQYLGSFLMVWHLSKRAVLLPPKLGDLRFGAYLKSGGFLIGRTLAVLVTMTIGTSMAARQGPVAMAAHQICLQVWLAVSLLTDALAVSAQALIASSLSRGDYSTVKELTNFVLKIGILTGGALAAILGSSFCSLANLFTRDAGVLQIVKTGTLFVSASQPINALAFIFDGLHYGASDFPYAACSMMLVGAISSAVLLYAATVMGLPGVWFGLTLFMALRTGAGYFRCILYHRFSTIHFSHQIRAPIRVDAKRWRWNSPFLEAAHPAVEVMRSDSQQASQPVESEWVGNGGTWRRRQV</sequence>
<dbReference type="GO" id="GO:0015297">
    <property type="term" value="F:antiporter activity"/>
    <property type="evidence" value="ECO:0007669"/>
    <property type="project" value="InterPro"/>
</dbReference>
<organism evidence="8 9">
    <name type="scientific">Carnegiea gigantea</name>
    <dbReference type="NCBI Taxonomy" id="171969"/>
    <lineage>
        <taxon>Eukaryota</taxon>
        <taxon>Viridiplantae</taxon>
        <taxon>Streptophyta</taxon>
        <taxon>Embryophyta</taxon>
        <taxon>Tracheophyta</taxon>
        <taxon>Spermatophyta</taxon>
        <taxon>Magnoliopsida</taxon>
        <taxon>eudicotyledons</taxon>
        <taxon>Gunneridae</taxon>
        <taxon>Pentapetalae</taxon>
        <taxon>Caryophyllales</taxon>
        <taxon>Cactineae</taxon>
        <taxon>Cactaceae</taxon>
        <taxon>Cactoideae</taxon>
        <taxon>Echinocereeae</taxon>
        <taxon>Carnegiea</taxon>
    </lineage>
</organism>
<gene>
    <name evidence="8" type="ORF">Cgig2_032425</name>
</gene>
<feature type="transmembrane region" description="Helical" evidence="6">
    <location>
        <begin position="440"/>
        <end position="461"/>
    </location>
</feature>
<evidence type="ECO:0000256" key="7">
    <source>
        <dbReference type="SAM" id="MobiDB-lite"/>
    </source>
</evidence>
<dbReference type="GO" id="GO:0009507">
    <property type="term" value="C:chloroplast"/>
    <property type="evidence" value="ECO:0007669"/>
    <property type="project" value="TreeGrafter"/>
</dbReference>
<evidence type="ECO:0000256" key="2">
    <source>
        <dbReference type="ARBA" id="ARBA00010199"/>
    </source>
</evidence>
<evidence type="ECO:0000256" key="4">
    <source>
        <dbReference type="ARBA" id="ARBA00022989"/>
    </source>
</evidence>
<dbReference type="InterPro" id="IPR044644">
    <property type="entry name" value="DinF-like"/>
</dbReference>